<dbReference type="EMBL" id="RCHR01000001">
    <property type="protein sequence ID" value="RLL48083.1"/>
    <property type="molecule type" value="Genomic_DNA"/>
</dbReference>
<name>A0A498D9T1_9BACI</name>
<dbReference type="SUPFAM" id="SSF111126">
    <property type="entry name" value="Ligand-binding domain in the NO signalling and Golgi transport"/>
    <property type="match status" value="1"/>
</dbReference>
<feature type="domain" description="Metanogen output" evidence="1">
    <location>
        <begin position="7"/>
        <end position="74"/>
    </location>
</feature>
<protein>
    <recommendedName>
        <fullName evidence="1">Metanogen output domain-containing protein</fullName>
    </recommendedName>
</protein>
<dbReference type="RefSeq" id="WP_121520920.1">
    <property type="nucleotide sequence ID" value="NZ_RCHR01000001.1"/>
</dbReference>
<gene>
    <name evidence="2" type="ORF">D8M04_02070</name>
</gene>
<keyword evidence="3" id="KW-1185">Reference proteome</keyword>
<dbReference type="AlphaFoldDB" id="A0A498D9T1"/>
<accession>A0A498D9T1</accession>
<dbReference type="InterPro" id="IPR041359">
    <property type="entry name" value="MetOD1"/>
</dbReference>
<organism evidence="2 3">
    <name type="scientific">Oceanobacillus piezotolerans</name>
    <dbReference type="NCBI Taxonomy" id="2448030"/>
    <lineage>
        <taxon>Bacteria</taxon>
        <taxon>Bacillati</taxon>
        <taxon>Bacillota</taxon>
        <taxon>Bacilli</taxon>
        <taxon>Bacillales</taxon>
        <taxon>Bacillaceae</taxon>
        <taxon>Oceanobacillus</taxon>
    </lineage>
</organism>
<dbReference type="InterPro" id="IPR024096">
    <property type="entry name" value="NO_sig/Golgi_transp_ligand-bd"/>
</dbReference>
<evidence type="ECO:0000259" key="1">
    <source>
        <dbReference type="Pfam" id="PF18546"/>
    </source>
</evidence>
<sequence>MLGLYSQFEYNEEKHSVSFQVNNCPFKEAVTINPDLICQMHHAFIKGMFQALFNDVELFMEENTIANGCENCLYTANIPGV</sequence>
<dbReference type="Proteomes" id="UP000270219">
    <property type="component" value="Unassembled WGS sequence"/>
</dbReference>
<evidence type="ECO:0000313" key="3">
    <source>
        <dbReference type="Proteomes" id="UP000270219"/>
    </source>
</evidence>
<reference evidence="2 3" key="1">
    <citation type="submission" date="2018-10" db="EMBL/GenBank/DDBJ databases">
        <title>Oceanobacillus sp. YLB-02 draft genome.</title>
        <authorList>
            <person name="Yu L."/>
        </authorList>
    </citation>
    <scope>NUCLEOTIDE SEQUENCE [LARGE SCALE GENOMIC DNA]</scope>
    <source>
        <strain evidence="2 3">YLB-02</strain>
    </source>
</reference>
<dbReference type="Pfam" id="PF18546">
    <property type="entry name" value="MetOD1"/>
    <property type="match status" value="1"/>
</dbReference>
<comment type="caution">
    <text evidence="2">The sequence shown here is derived from an EMBL/GenBank/DDBJ whole genome shotgun (WGS) entry which is preliminary data.</text>
</comment>
<dbReference type="OrthoDB" id="2729610at2"/>
<proteinExistence type="predicted"/>
<evidence type="ECO:0000313" key="2">
    <source>
        <dbReference type="EMBL" id="RLL48083.1"/>
    </source>
</evidence>